<accession>A0AAJ6P9S1</accession>
<evidence type="ECO:0000313" key="1">
    <source>
        <dbReference type="EMBL" id="WGV25966.1"/>
    </source>
</evidence>
<dbReference type="AlphaFoldDB" id="A0AAJ6P9S1"/>
<dbReference type="EMBL" id="CP124543">
    <property type="protein sequence ID" value="WGV25966.1"/>
    <property type="molecule type" value="Genomic_DNA"/>
</dbReference>
<proteinExistence type="predicted"/>
<name>A0AAJ6P9S1_9CYAN</name>
<organism evidence="1 2">
    <name type="scientific">Halotia branconii CENA392</name>
    <dbReference type="NCBI Taxonomy" id="1539056"/>
    <lineage>
        <taxon>Bacteria</taxon>
        <taxon>Bacillati</taxon>
        <taxon>Cyanobacteriota</taxon>
        <taxon>Cyanophyceae</taxon>
        <taxon>Nostocales</taxon>
        <taxon>Nodulariaceae</taxon>
        <taxon>Halotia</taxon>
    </lineage>
</organism>
<keyword evidence="2" id="KW-1185">Reference proteome</keyword>
<evidence type="ECO:0000313" key="2">
    <source>
        <dbReference type="Proteomes" id="UP001223520"/>
    </source>
</evidence>
<dbReference type="RefSeq" id="WP_281483223.1">
    <property type="nucleotide sequence ID" value="NZ_CP124543.1"/>
</dbReference>
<gene>
    <name evidence="1" type="ORF">QI031_00120</name>
</gene>
<protein>
    <submittedName>
        <fullName evidence="1">Uncharacterized protein</fullName>
    </submittedName>
</protein>
<reference evidence="1 2" key="1">
    <citation type="journal article" date="2023" name="Limnol Oceanogr Lett">
        <title>Environmental adaptations by the intertidal Antarctic cyanobacterium Halotia branconii CENA392 as revealed using long-read genome sequencing.</title>
        <authorList>
            <person name="Dextro R.B."/>
            <person name="Delbaje E."/>
            <person name="Freitas P.N.N."/>
            <person name="Geraldes V."/>
            <person name="Pinto E."/>
            <person name="Long P.F."/>
            <person name="Fiore M.F."/>
        </authorList>
    </citation>
    <scope>NUCLEOTIDE SEQUENCE [LARGE SCALE GENOMIC DNA]</scope>
    <source>
        <strain evidence="1 2">CENA392</strain>
    </source>
</reference>
<sequence length="524" mass="58046">MGLADIVESALESKTVRNAIGSRVFKNSFEDKQTTGENNIISWLWNAGSRLVGFLIAEAGKLINFTLTGLWSLFTSTLQYIWNFDWNISDKSIDQQIQARWNALGGLLGGTLGNAIGYLGCGILPGATIFAFNEPLGAYILANVAEEMGEEILGNLANLTRYTFQSGVQSLILWGFKNVRKFIKSNSGLIGRLFGDNSEKLIKAWGAEGSKPWSFAIAVDKAVESIPNEFIKNFVEEFLEEAWEGCVEAGYVVANSIDSYMAAEKLKNQKLPALGLTKYVEIKPDRSIDDQRIILAGPQEALKPVIVQTLTNYQMMESKDIGTFVGAPIDEILRAKPRTISLQIQFFSVQTPPWTKRAGQSRLVSATCSVPDINPAKLDWEKIKLACGGANGYLYGRYRVTGLLDNGRQMAIYAATADEAEDRMRALLTISKAELLKKPIITEDRTEDNTGSYLKQPIKIYPAYFTILNQYQIPGAPGSGIPINGKRYIRKTDRIDLWTETKPFDFDARIIELLKKPGADTATT</sequence>
<dbReference type="Proteomes" id="UP001223520">
    <property type="component" value="Chromosome"/>
</dbReference>
<dbReference type="KEGG" id="hbq:QI031_00120"/>